<keyword evidence="2" id="KW-1185">Reference proteome</keyword>
<accession>A0ACC0K256</accession>
<gene>
    <name evidence="1" type="ORF">MSG28_000793</name>
</gene>
<organism evidence="1 2">
    <name type="scientific">Choristoneura fumiferana</name>
    <name type="common">Spruce budworm moth</name>
    <name type="synonym">Archips fumiferana</name>
    <dbReference type="NCBI Taxonomy" id="7141"/>
    <lineage>
        <taxon>Eukaryota</taxon>
        <taxon>Metazoa</taxon>
        <taxon>Ecdysozoa</taxon>
        <taxon>Arthropoda</taxon>
        <taxon>Hexapoda</taxon>
        <taxon>Insecta</taxon>
        <taxon>Pterygota</taxon>
        <taxon>Neoptera</taxon>
        <taxon>Endopterygota</taxon>
        <taxon>Lepidoptera</taxon>
        <taxon>Glossata</taxon>
        <taxon>Ditrysia</taxon>
        <taxon>Tortricoidea</taxon>
        <taxon>Tortricidae</taxon>
        <taxon>Tortricinae</taxon>
        <taxon>Choristoneura</taxon>
    </lineage>
</organism>
<sequence length="215" mass="24258">MKRVKLRELETVTSHRAKVSQGETRLQAVLFTNGSKIQFKKQKRETSVTLFISNGYCAVPERVEPGSQLTKNGNLEQNGEVVKPPDKTTATSTAMQHTEVTALHMEVDTLRWQLEQTEANRQMHIALLNQIVTFLNKVKDHIECKKTDSGSKDGIPQARVLLRSFNSADLPRSKSVVHVNKHLEYSLNPPKRFGTRKISQSISNVNGYKDCTGTW</sequence>
<comment type="caution">
    <text evidence="1">The sequence shown here is derived from an EMBL/GenBank/DDBJ whole genome shotgun (WGS) entry which is preliminary data.</text>
</comment>
<evidence type="ECO:0000313" key="1">
    <source>
        <dbReference type="EMBL" id="KAI8430571.1"/>
    </source>
</evidence>
<dbReference type="Proteomes" id="UP001064048">
    <property type="component" value="Chromosome Z"/>
</dbReference>
<dbReference type="EMBL" id="CM046131">
    <property type="protein sequence ID" value="KAI8430571.1"/>
    <property type="molecule type" value="Genomic_DNA"/>
</dbReference>
<proteinExistence type="predicted"/>
<protein>
    <submittedName>
        <fullName evidence="1">Uncharacterized protein</fullName>
    </submittedName>
</protein>
<name>A0ACC0K256_CHOFU</name>
<reference evidence="1 2" key="1">
    <citation type="journal article" date="2022" name="Genome Biol. Evol.">
        <title>The Spruce Budworm Genome: Reconstructing the Evolutionary History of Antifreeze Proteins.</title>
        <authorList>
            <person name="Beliveau C."/>
            <person name="Gagne P."/>
            <person name="Picq S."/>
            <person name="Vernygora O."/>
            <person name="Keeling C.I."/>
            <person name="Pinkney K."/>
            <person name="Doucet D."/>
            <person name="Wen F."/>
            <person name="Johnston J.S."/>
            <person name="Maaroufi H."/>
            <person name="Boyle B."/>
            <person name="Laroche J."/>
            <person name="Dewar K."/>
            <person name="Juretic N."/>
            <person name="Blackburn G."/>
            <person name="Nisole A."/>
            <person name="Brunet B."/>
            <person name="Brandao M."/>
            <person name="Lumley L."/>
            <person name="Duan J."/>
            <person name="Quan G."/>
            <person name="Lucarotti C.J."/>
            <person name="Roe A.D."/>
            <person name="Sperling F.A.H."/>
            <person name="Levesque R.C."/>
            <person name="Cusson M."/>
        </authorList>
    </citation>
    <scope>NUCLEOTIDE SEQUENCE [LARGE SCALE GENOMIC DNA]</scope>
    <source>
        <strain evidence="1">Glfc:IPQL:Cfum</strain>
    </source>
</reference>
<evidence type="ECO:0000313" key="2">
    <source>
        <dbReference type="Proteomes" id="UP001064048"/>
    </source>
</evidence>